<gene>
    <name evidence="2" type="ORF">IAD41_01570</name>
</gene>
<dbReference type="AlphaFoldDB" id="A0A9D1FUJ9"/>
<evidence type="ECO:0000313" key="2">
    <source>
        <dbReference type="EMBL" id="HIS82280.1"/>
    </source>
</evidence>
<keyword evidence="1" id="KW-0812">Transmembrane</keyword>
<comment type="caution">
    <text evidence="2">The sequence shown here is derived from an EMBL/GenBank/DDBJ whole genome shotgun (WGS) entry which is preliminary data.</text>
</comment>
<sequence>MDFSQIALNQGLTFLAWVTGIVILAVGGFLIKLLIDLSALSKNLNETSILINTELKPTLQEINETLHAVNTLVKSTDRNVDSFKSAVEKTFGKTKMISESIVSGVIKGFVTVMGLFTRK</sequence>
<feature type="transmembrane region" description="Helical" evidence="1">
    <location>
        <begin position="12"/>
        <end position="35"/>
    </location>
</feature>
<organism evidence="2 3">
    <name type="scientific">Candidatus Scatenecus faecavium</name>
    <dbReference type="NCBI Taxonomy" id="2840915"/>
    <lineage>
        <taxon>Bacteria</taxon>
        <taxon>Candidatus Scatenecus</taxon>
    </lineage>
</organism>
<name>A0A9D1FUJ9_9BACT</name>
<proteinExistence type="predicted"/>
<dbReference type="Proteomes" id="UP000824139">
    <property type="component" value="Unassembled WGS sequence"/>
</dbReference>
<keyword evidence="1" id="KW-1133">Transmembrane helix</keyword>
<protein>
    <recommendedName>
        <fullName evidence="4">DUF948 domain-containing protein</fullName>
    </recommendedName>
</protein>
<evidence type="ECO:0000256" key="1">
    <source>
        <dbReference type="SAM" id="Phobius"/>
    </source>
</evidence>
<evidence type="ECO:0008006" key="4">
    <source>
        <dbReference type="Google" id="ProtNLM"/>
    </source>
</evidence>
<keyword evidence="1" id="KW-0472">Membrane</keyword>
<evidence type="ECO:0000313" key="3">
    <source>
        <dbReference type="Proteomes" id="UP000824139"/>
    </source>
</evidence>
<reference evidence="2" key="2">
    <citation type="journal article" date="2021" name="PeerJ">
        <title>Extensive microbial diversity within the chicken gut microbiome revealed by metagenomics and culture.</title>
        <authorList>
            <person name="Gilroy R."/>
            <person name="Ravi A."/>
            <person name="Getino M."/>
            <person name="Pursley I."/>
            <person name="Horton D.L."/>
            <person name="Alikhan N.F."/>
            <person name="Baker D."/>
            <person name="Gharbi K."/>
            <person name="Hall N."/>
            <person name="Watson M."/>
            <person name="Adriaenssens E.M."/>
            <person name="Foster-Nyarko E."/>
            <person name="Jarju S."/>
            <person name="Secka A."/>
            <person name="Antonio M."/>
            <person name="Oren A."/>
            <person name="Chaudhuri R.R."/>
            <person name="La Ragione R."/>
            <person name="Hildebrand F."/>
            <person name="Pallen M.J."/>
        </authorList>
    </citation>
    <scope>NUCLEOTIDE SEQUENCE</scope>
    <source>
        <strain evidence="2">CHK152-2994</strain>
    </source>
</reference>
<accession>A0A9D1FUJ9</accession>
<reference evidence="2" key="1">
    <citation type="submission" date="2020-10" db="EMBL/GenBank/DDBJ databases">
        <authorList>
            <person name="Gilroy R."/>
        </authorList>
    </citation>
    <scope>NUCLEOTIDE SEQUENCE</scope>
    <source>
        <strain evidence="2">CHK152-2994</strain>
    </source>
</reference>
<dbReference type="EMBL" id="DVJO01000036">
    <property type="protein sequence ID" value="HIS82280.1"/>
    <property type="molecule type" value="Genomic_DNA"/>
</dbReference>